<dbReference type="Proteomes" id="UP001431209">
    <property type="component" value="Unassembled WGS sequence"/>
</dbReference>
<keyword evidence="2" id="KW-1185">Reference proteome</keyword>
<gene>
    <name evidence="1" type="ORF">AKO1_015387</name>
</gene>
<dbReference type="AlphaFoldDB" id="A0AAW2ZFP0"/>
<name>A0AAW2ZFP0_9EUKA</name>
<organism evidence="1 2">
    <name type="scientific">Acrasis kona</name>
    <dbReference type="NCBI Taxonomy" id="1008807"/>
    <lineage>
        <taxon>Eukaryota</taxon>
        <taxon>Discoba</taxon>
        <taxon>Heterolobosea</taxon>
        <taxon>Tetramitia</taxon>
        <taxon>Eutetramitia</taxon>
        <taxon>Acrasidae</taxon>
        <taxon>Acrasis</taxon>
    </lineage>
</organism>
<evidence type="ECO:0000313" key="1">
    <source>
        <dbReference type="EMBL" id="KAL0488184.1"/>
    </source>
</evidence>
<dbReference type="EMBL" id="JAOPGA020001411">
    <property type="protein sequence ID" value="KAL0488184.1"/>
    <property type="molecule type" value="Genomic_DNA"/>
</dbReference>
<accession>A0AAW2ZFP0</accession>
<protein>
    <submittedName>
        <fullName evidence="1">S-adenosylmethionine synthase</fullName>
    </submittedName>
</protein>
<proteinExistence type="predicted"/>
<evidence type="ECO:0000313" key="2">
    <source>
        <dbReference type="Proteomes" id="UP001431209"/>
    </source>
</evidence>
<comment type="caution">
    <text evidence="1">The sequence shown here is derived from an EMBL/GenBank/DDBJ whole genome shotgun (WGS) entry which is preliminary data.</text>
</comment>
<sequence length="125" mass="14014">MNYLISSPDSKSDLTQDIDDFVQITREDVKDFEIKEPTASSETIEEEIKQIVDEAVPTQSPTNSIDHSPVIRPPIIYPPNHSNVFDVVLPENNNFSLKANTFAIALIYLVAQTMWCVSSNNSCII</sequence>
<reference evidence="1 2" key="1">
    <citation type="submission" date="2024-03" db="EMBL/GenBank/DDBJ databases">
        <title>The Acrasis kona genome and developmental transcriptomes reveal deep origins of eukaryotic multicellular pathways.</title>
        <authorList>
            <person name="Sheikh S."/>
            <person name="Fu C.-J."/>
            <person name="Brown M.W."/>
            <person name="Baldauf S.L."/>
        </authorList>
    </citation>
    <scope>NUCLEOTIDE SEQUENCE [LARGE SCALE GENOMIC DNA]</scope>
    <source>
        <strain evidence="1 2">ATCC MYA-3509</strain>
    </source>
</reference>